<dbReference type="eggNOG" id="KOG0156">
    <property type="taxonomic scope" value="Eukaryota"/>
</dbReference>
<gene>
    <name evidence="9" type="primary">Cre-cyp-33C9</name>
    <name evidence="9" type="ORF">CRE_18991</name>
</gene>
<evidence type="ECO:0000256" key="2">
    <source>
        <dbReference type="ARBA" id="ARBA00010617"/>
    </source>
</evidence>
<dbReference type="GO" id="GO:0006082">
    <property type="term" value="P:organic acid metabolic process"/>
    <property type="evidence" value="ECO:0007669"/>
    <property type="project" value="TreeGrafter"/>
</dbReference>
<sequence>MVFNIILVAIVAFLFHQLIWKRRNWPAGPIPLPLIGNLLSLRTPAPGYQAFAKWTKKYGDIYTFWLGTRPYILVSSYSALKETFIKDGETYADKKPMAFQEAFRGGSYGVVETNGPFWREHRRFALHQFRDFGLGKDRMEQRIMMEVEDIFRNCDKTLGDGVNLTDVFDRAVGNVINQMLFGYRFDETRADEFRTIRAFFNFNSGEFASFSMRVQFFLPWMGYIMPGPTILDRFKKYQKGFTEFFGTQIANHKKEIDFELEENSDYVEAFLKEQKKREAMGDFETFSTTQLSNMVLDLWFAALMTTSNTMTWCFAYTLNYLDEQKKMHDELDRVIGSDRYITTADKPNLPYTNAYINEIQRTANLVPLNLLHMTTRDTVLNGYKIPKGTGVVAQISTVMYDEEVSQLENLGSTSYCIFQVFPEPYIFKPERFIDEDGKLKKVEQLVPFSVGKRQCLGEGLARMELFLFIANFFNRYRVVPDASGPPVIDKAVLGGMHTKEFFAILEKRHEK</sequence>
<dbReference type="CDD" id="cd20617">
    <property type="entry name" value="CYP1_2-like"/>
    <property type="match status" value="1"/>
</dbReference>
<evidence type="ECO:0000256" key="5">
    <source>
        <dbReference type="ARBA" id="ARBA00023004"/>
    </source>
</evidence>
<dbReference type="PANTHER" id="PTHR24300">
    <property type="entry name" value="CYTOCHROME P450 508A4-RELATED"/>
    <property type="match status" value="1"/>
</dbReference>
<keyword evidence="3 7" id="KW-0479">Metal-binding</keyword>
<dbReference type="EMBL" id="DS268410">
    <property type="protein sequence ID" value="EFO99954.1"/>
    <property type="molecule type" value="Genomic_DNA"/>
</dbReference>
<comment type="similarity">
    <text evidence="2 8">Belongs to the cytochrome P450 family.</text>
</comment>
<dbReference type="SUPFAM" id="SSF48264">
    <property type="entry name" value="Cytochrome P450"/>
    <property type="match status" value="1"/>
</dbReference>
<dbReference type="AlphaFoldDB" id="E3LKY6"/>
<dbReference type="InParanoid" id="E3LKY6"/>
<evidence type="ECO:0000256" key="3">
    <source>
        <dbReference type="ARBA" id="ARBA00022723"/>
    </source>
</evidence>
<accession>E3LKY6</accession>
<evidence type="ECO:0000256" key="1">
    <source>
        <dbReference type="ARBA" id="ARBA00001971"/>
    </source>
</evidence>
<evidence type="ECO:0000256" key="4">
    <source>
        <dbReference type="ARBA" id="ARBA00023002"/>
    </source>
</evidence>
<keyword evidence="6 8" id="KW-0503">Monooxygenase</keyword>
<dbReference type="GO" id="GO:0016712">
    <property type="term" value="F:oxidoreductase activity, acting on paired donors, with incorporation or reduction of molecular oxygen, reduced flavin or flavoprotein as one donor, and incorporation of one atom of oxygen"/>
    <property type="evidence" value="ECO:0007669"/>
    <property type="project" value="TreeGrafter"/>
</dbReference>
<dbReference type="GO" id="GO:0006805">
    <property type="term" value="P:xenobiotic metabolic process"/>
    <property type="evidence" value="ECO:0007669"/>
    <property type="project" value="TreeGrafter"/>
</dbReference>
<evidence type="ECO:0000256" key="8">
    <source>
        <dbReference type="RuleBase" id="RU000461"/>
    </source>
</evidence>
<dbReference type="FunCoup" id="E3LKY6">
    <property type="interactions" value="221"/>
</dbReference>
<dbReference type="Proteomes" id="UP000008281">
    <property type="component" value="Unassembled WGS sequence"/>
</dbReference>
<dbReference type="PROSITE" id="PS00086">
    <property type="entry name" value="CYTOCHROME_P450"/>
    <property type="match status" value="1"/>
</dbReference>
<reference evidence="9" key="1">
    <citation type="submission" date="2007-07" db="EMBL/GenBank/DDBJ databases">
        <title>PCAP assembly of the Caenorhabditis remanei genome.</title>
        <authorList>
            <consortium name="The Caenorhabditis remanei Sequencing Consortium"/>
            <person name="Wilson R.K."/>
        </authorList>
    </citation>
    <scope>NUCLEOTIDE SEQUENCE [LARGE SCALE GENOMIC DNA]</scope>
    <source>
        <strain evidence="9">PB4641</strain>
    </source>
</reference>
<evidence type="ECO:0000256" key="7">
    <source>
        <dbReference type="PIRSR" id="PIRSR602401-1"/>
    </source>
</evidence>
<evidence type="ECO:0000313" key="10">
    <source>
        <dbReference type="Proteomes" id="UP000008281"/>
    </source>
</evidence>
<dbReference type="Gene3D" id="1.10.630.10">
    <property type="entry name" value="Cytochrome P450"/>
    <property type="match status" value="1"/>
</dbReference>
<dbReference type="InterPro" id="IPR002401">
    <property type="entry name" value="Cyt_P450_E_grp-I"/>
</dbReference>
<dbReference type="PRINTS" id="PR00385">
    <property type="entry name" value="P450"/>
</dbReference>
<comment type="cofactor">
    <cofactor evidence="1 7">
        <name>heme</name>
        <dbReference type="ChEBI" id="CHEBI:30413"/>
    </cofactor>
</comment>
<dbReference type="OrthoDB" id="1055148at2759"/>
<dbReference type="GO" id="GO:0005506">
    <property type="term" value="F:iron ion binding"/>
    <property type="evidence" value="ECO:0007669"/>
    <property type="project" value="InterPro"/>
</dbReference>
<dbReference type="HOGENOM" id="CLU_001570_22_3_1"/>
<dbReference type="PRINTS" id="PR00463">
    <property type="entry name" value="EP450I"/>
</dbReference>
<dbReference type="GO" id="GO:0005737">
    <property type="term" value="C:cytoplasm"/>
    <property type="evidence" value="ECO:0007669"/>
    <property type="project" value="TreeGrafter"/>
</dbReference>
<dbReference type="Pfam" id="PF00067">
    <property type="entry name" value="p450"/>
    <property type="match status" value="1"/>
</dbReference>
<keyword evidence="10" id="KW-1185">Reference proteome</keyword>
<dbReference type="InterPro" id="IPR017972">
    <property type="entry name" value="Cyt_P450_CS"/>
</dbReference>
<dbReference type="FunFam" id="1.10.630.10:FF:000036">
    <property type="entry name" value="CYtochrome P450 family"/>
    <property type="match status" value="1"/>
</dbReference>
<dbReference type="InterPro" id="IPR036396">
    <property type="entry name" value="Cyt_P450_sf"/>
</dbReference>
<dbReference type="STRING" id="31234.E3LKY6"/>
<keyword evidence="7 8" id="KW-0349">Heme</keyword>
<dbReference type="InterPro" id="IPR001128">
    <property type="entry name" value="Cyt_P450"/>
</dbReference>
<name>E3LKY6_CAERE</name>
<keyword evidence="4 8" id="KW-0560">Oxidoreductase</keyword>
<dbReference type="InterPro" id="IPR050182">
    <property type="entry name" value="Cytochrome_P450_fam2"/>
</dbReference>
<protein>
    <submittedName>
        <fullName evidence="9">CRE-CYP-33C9 protein</fullName>
    </submittedName>
</protein>
<keyword evidence="5 7" id="KW-0408">Iron</keyword>
<dbReference type="GO" id="GO:0020037">
    <property type="term" value="F:heme binding"/>
    <property type="evidence" value="ECO:0007669"/>
    <property type="project" value="InterPro"/>
</dbReference>
<evidence type="ECO:0000256" key="6">
    <source>
        <dbReference type="ARBA" id="ARBA00023033"/>
    </source>
</evidence>
<dbReference type="PANTHER" id="PTHR24300:SF362">
    <property type="entry name" value="CYTOCHROME P450 FAMILY"/>
    <property type="match status" value="1"/>
</dbReference>
<dbReference type="OMA" id="QRKWAHA"/>
<evidence type="ECO:0000313" key="9">
    <source>
        <dbReference type="EMBL" id="EFO99954.1"/>
    </source>
</evidence>
<proteinExistence type="inferred from homology"/>
<organism evidence="10">
    <name type="scientific">Caenorhabditis remanei</name>
    <name type="common">Caenorhabditis vulgaris</name>
    <dbReference type="NCBI Taxonomy" id="31234"/>
    <lineage>
        <taxon>Eukaryota</taxon>
        <taxon>Metazoa</taxon>
        <taxon>Ecdysozoa</taxon>
        <taxon>Nematoda</taxon>
        <taxon>Chromadorea</taxon>
        <taxon>Rhabditida</taxon>
        <taxon>Rhabditina</taxon>
        <taxon>Rhabditomorpha</taxon>
        <taxon>Rhabditoidea</taxon>
        <taxon>Rhabditidae</taxon>
        <taxon>Peloderinae</taxon>
        <taxon>Caenorhabditis</taxon>
    </lineage>
</organism>
<feature type="binding site" description="axial binding residue" evidence="7">
    <location>
        <position position="455"/>
    </location>
    <ligand>
        <name>heme</name>
        <dbReference type="ChEBI" id="CHEBI:30413"/>
    </ligand>
    <ligandPart>
        <name>Fe</name>
        <dbReference type="ChEBI" id="CHEBI:18248"/>
    </ligandPart>
</feature>